<reference evidence="3 4" key="1">
    <citation type="submission" date="2016-04" db="EMBL/GenBank/DDBJ databases">
        <title>Draft genome of Fonsecaea erecta CBS 125763.</title>
        <authorList>
            <person name="Weiss V.A."/>
            <person name="Vicente V.A."/>
            <person name="Raittz R.T."/>
            <person name="Moreno L.F."/>
            <person name="De Souza E.M."/>
            <person name="Pedrosa F.O."/>
            <person name="Steffens M.B."/>
            <person name="Faoro H."/>
            <person name="Tadra-Sfeir M.Z."/>
            <person name="Najafzadeh M.J."/>
            <person name="Felipe M.S."/>
            <person name="Teixeira M."/>
            <person name="Sun J."/>
            <person name="Xi L."/>
            <person name="Gomes R."/>
            <person name="De Azevedo C.M."/>
            <person name="Salgado C.G."/>
            <person name="Da Silva M.B."/>
            <person name="Nascimento M.F."/>
            <person name="Queiroz-Telles F."/>
            <person name="Attili D.S."/>
            <person name="Gorbushina A."/>
        </authorList>
    </citation>
    <scope>NUCLEOTIDE SEQUENCE [LARGE SCALE GENOMIC DNA]</scope>
    <source>
        <strain evidence="3 4">CBS 125763</strain>
    </source>
</reference>
<organism evidence="3 4">
    <name type="scientific">Fonsecaea erecta</name>
    <dbReference type="NCBI Taxonomy" id="1367422"/>
    <lineage>
        <taxon>Eukaryota</taxon>
        <taxon>Fungi</taxon>
        <taxon>Dikarya</taxon>
        <taxon>Ascomycota</taxon>
        <taxon>Pezizomycotina</taxon>
        <taxon>Eurotiomycetes</taxon>
        <taxon>Chaetothyriomycetidae</taxon>
        <taxon>Chaetothyriales</taxon>
        <taxon>Herpotrichiellaceae</taxon>
        <taxon>Fonsecaea</taxon>
    </lineage>
</organism>
<evidence type="ECO:0000256" key="1">
    <source>
        <dbReference type="SAM" id="MobiDB-lite"/>
    </source>
</evidence>
<dbReference type="PANTHER" id="PTHR42470">
    <property type="entry name" value="VAST DOMAIN-CONTAINING PROTEIN"/>
    <property type="match status" value="1"/>
</dbReference>
<proteinExistence type="predicted"/>
<protein>
    <recommendedName>
        <fullName evidence="2">DUF7924 domain-containing protein</fullName>
    </recommendedName>
</protein>
<dbReference type="OrthoDB" id="5400850at2759"/>
<accession>A0A178Z7A4</accession>
<dbReference type="STRING" id="1367422.A0A178Z7A4"/>
<gene>
    <name evidence="3" type="ORF">AYL99_09812</name>
</gene>
<sequence>MTHIVPRKRRASIELEACQIKRRSSSSKSHGAVIIQQWLIGHPEDESEYEFSAQYEDLSTQRPAASSSFKKRGKYAPYDHPNYISELALRGGFAQSSAAGLVQVDQDMCDQLVLPPRITREERALLASMPEPHSRGSGLRSLNIFMEVQALISLSSVEYSCRGDLFIDCINLKWDQAVPFYGPAPRPDHTYGFRPTVLTEVQQRKLHSNLSATSYYAPRNNILFPFLTSFVKCGTAACDIADRAAVHAMTVASRGIVDLYQRAGRASELHRRALGFSIFSDDRHAALCVHYPEIGIHGTATYYRDIFFTMRFRDNLDRWACGQYTLNICEQFAPTLLQQLMFVIDELPDPDALAAEDNGGRNAWASNSDESTLQADGDNSTLLDDEEESTLVDEGTLVSVASA</sequence>
<evidence type="ECO:0000313" key="4">
    <source>
        <dbReference type="Proteomes" id="UP000078343"/>
    </source>
</evidence>
<dbReference type="RefSeq" id="XP_018689027.1">
    <property type="nucleotide sequence ID" value="XM_018841318.1"/>
</dbReference>
<dbReference type="PANTHER" id="PTHR42470:SF2">
    <property type="match status" value="1"/>
</dbReference>
<keyword evidence="4" id="KW-1185">Reference proteome</keyword>
<feature type="compositionally biased region" description="Polar residues" evidence="1">
    <location>
        <begin position="364"/>
        <end position="382"/>
    </location>
</feature>
<feature type="region of interest" description="Disordered" evidence="1">
    <location>
        <begin position="355"/>
        <end position="403"/>
    </location>
</feature>
<dbReference type="GeneID" id="30013980"/>
<comment type="caution">
    <text evidence="3">The sequence shown here is derived from an EMBL/GenBank/DDBJ whole genome shotgun (WGS) entry which is preliminary data.</text>
</comment>
<dbReference type="Proteomes" id="UP000078343">
    <property type="component" value="Unassembled WGS sequence"/>
</dbReference>
<name>A0A178Z7A4_9EURO</name>
<feature type="domain" description="DUF7924" evidence="2">
    <location>
        <begin position="164"/>
        <end position="341"/>
    </location>
</feature>
<dbReference type="Pfam" id="PF25545">
    <property type="entry name" value="DUF7924"/>
    <property type="match status" value="1"/>
</dbReference>
<dbReference type="EMBL" id="LVYI01000010">
    <property type="protein sequence ID" value="OAP55660.1"/>
    <property type="molecule type" value="Genomic_DNA"/>
</dbReference>
<evidence type="ECO:0000259" key="2">
    <source>
        <dbReference type="Pfam" id="PF25545"/>
    </source>
</evidence>
<dbReference type="InterPro" id="IPR057684">
    <property type="entry name" value="DUF7924"/>
</dbReference>
<evidence type="ECO:0000313" key="3">
    <source>
        <dbReference type="EMBL" id="OAP55660.1"/>
    </source>
</evidence>
<dbReference type="AlphaFoldDB" id="A0A178Z7A4"/>